<keyword evidence="1" id="KW-0812">Transmembrane</keyword>
<keyword evidence="1" id="KW-0472">Membrane</keyword>
<feature type="transmembrane region" description="Helical" evidence="1">
    <location>
        <begin position="29"/>
        <end position="47"/>
    </location>
</feature>
<evidence type="ECO:0000313" key="3">
    <source>
        <dbReference type="Proteomes" id="UP000277811"/>
    </source>
</evidence>
<organism evidence="2 3">
    <name type="scientific">Lucifera butyrica</name>
    <dbReference type="NCBI Taxonomy" id="1351585"/>
    <lineage>
        <taxon>Bacteria</taxon>
        <taxon>Bacillati</taxon>
        <taxon>Bacillota</taxon>
        <taxon>Negativicutes</taxon>
        <taxon>Veillonellales</taxon>
        <taxon>Veillonellaceae</taxon>
        <taxon>Lucifera</taxon>
    </lineage>
</organism>
<dbReference type="EMBL" id="UPPP01000105">
    <property type="protein sequence ID" value="VBB09084.1"/>
    <property type="molecule type" value="Genomic_DNA"/>
</dbReference>
<keyword evidence="1" id="KW-1133">Transmembrane helix</keyword>
<accession>A0A498RC42</accession>
<gene>
    <name evidence="2" type="ORF">LUCI_4370</name>
</gene>
<protein>
    <submittedName>
        <fullName evidence="2">Uncharacterized protein</fullName>
    </submittedName>
</protein>
<evidence type="ECO:0000313" key="2">
    <source>
        <dbReference type="EMBL" id="VBB09084.1"/>
    </source>
</evidence>
<sequence>MRACTLVCIIGVGFLLIDQFYDGLNLGHLFIGGFVAVAIWTDCERWFRYKIRHKKHA</sequence>
<name>A0A498RC42_9FIRM</name>
<reference evidence="2 3" key="1">
    <citation type="submission" date="2018-06" db="EMBL/GenBank/DDBJ databases">
        <authorList>
            <person name="Strepis N."/>
        </authorList>
    </citation>
    <scope>NUCLEOTIDE SEQUENCE [LARGE SCALE GENOMIC DNA]</scope>
    <source>
        <strain evidence="2">LUCI</strain>
    </source>
</reference>
<evidence type="ECO:0000256" key="1">
    <source>
        <dbReference type="SAM" id="Phobius"/>
    </source>
</evidence>
<dbReference type="RefSeq" id="WP_165866106.1">
    <property type="nucleotide sequence ID" value="NZ_UPPP01000105.1"/>
</dbReference>
<dbReference type="Proteomes" id="UP000277811">
    <property type="component" value="Unassembled WGS sequence"/>
</dbReference>
<dbReference type="AlphaFoldDB" id="A0A498RC42"/>
<keyword evidence="3" id="KW-1185">Reference proteome</keyword>
<proteinExistence type="predicted"/>